<evidence type="ECO:0000313" key="2">
    <source>
        <dbReference type="Proteomes" id="UP000265520"/>
    </source>
</evidence>
<name>A0A392VGQ0_9FABA</name>
<keyword evidence="2" id="KW-1185">Reference proteome</keyword>
<comment type="caution">
    <text evidence="1">The sequence shown here is derived from an EMBL/GenBank/DDBJ whole genome shotgun (WGS) entry which is preliminary data.</text>
</comment>
<reference evidence="1 2" key="1">
    <citation type="journal article" date="2018" name="Front. Plant Sci.">
        <title>Red Clover (Trifolium pratense) and Zigzag Clover (T. medium) - A Picture of Genomic Similarities and Differences.</title>
        <authorList>
            <person name="Dluhosova J."/>
            <person name="Istvanek J."/>
            <person name="Nedelnik J."/>
            <person name="Repkova J."/>
        </authorList>
    </citation>
    <scope>NUCLEOTIDE SEQUENCE [LARGE SCALE GENOMIC DNA]</scope>
    <source>
        <strain evidence="2">cv. 10/8</strain>
        <tissue evidence="1">Leaf</tissue>
    </source>
</reference>
<accession>A0A392VGQ0</accession>
<sequence>AFPIGRELAFAGILLVPS</sequence>
<dbReference type="AlphaFoldDB" id="A0A392VGQ0"/>
<evidence type="ECO:0000313" key="1">
    <source>
        <dbReference type="EMBL" id="MCI86489.1"/>
    </source>
</evidence>
<feature type="non-terminal residue" evidence="1">
    <location>
        <position position="1"/>
    </location>
</feature>
<protein>
    <submittedName>
        <fullName evidence="1">Uncharacterized protein</fullName>
    </submittedName>
</protein>
<organism evidence="1 2">
    <name type="scientific">Trifolium medium</name>
    <dbReference type="NCBI Taxonomy" id="97028"/>
    <lineage>
        <taxon>Eukaryota</taxon>
        <taxon>Viridiplantae</taxon>
        <taxon>Streptophyta</taxon>
        <taxon>Embryophyta</taxon>
        <taxon>Tracheophyta</taxon>
        <taxon>Spermatophyta</taxon>
        <taxon>Magnoliopsida</taxon>
        <taxon>eudicotyledons</taxon>
        <taxon>Gunneridae</taxon>
        <taxon>Pentapetalae</taxon>
        <taxon>rosids</taxon>
        <taxon>fabids</taxon>
        <taxon>Fabales</taxon>
        <taxon>Fabaceae</taxon>
        <taxon>Papilionoideae</taxon>
        <taxon>50 kb inversion clade</taxon>
        <taxon>NPAAA clade</taxon>
        <taxon>Hologalegina</taxon>
        <taxon>IRL clade</taxon>
        <taxon>Trifolieae</taxon>
        <taxon>Trifolium</taxon>
    </lineage>
</organism>
<dbReference type="Proteomes" id="UP000265520">
    <property type="component" value="Unassembled WGS sequence"/>
</dbReference>
<dbReference type="EMBL" id="LXQA011142086">
    <property type="protein sequence ID" value="MCI86489.1"/>
    <property type="molecule type" value="Genomic_DNA"/>
</dbReference>
<proteinExistence type="predicted"/>